<dbReference type="SMART" id="SM00822">
    <property type="entry name" value="PKS_KR"/>
    <property type="match status" value="1"/>
</dbReference>
<evidence type="ECO:0000256" key="1">
    <source>
        <dbReference type="ARBA" id="ARBA00006484"/>
    </source>
</evidence>
<keyword evidence="2" id="KW-0521">NADP</keyword>
<organism evidence="5 6">
    <name type="scientific">Exophiala sideris</name>
    <dbReference type="NCBI Taxonomy" id="1016849"/>
    <lineage>
        <taxon>Eukaryota</taxon>
        <taxon>Fungi</taxon>
        <taxon>Dikarya</taxon>
        <taxon>Ascomycota</taxon>
        <taxon>Pezizomycotina</taxon>
        <taxon>Eurotiomycetes</taxon>
        <taxon>Chaetothyriomycetidae</taxon>
        <taxon>Chaetothyriales</taxon>
        <taxon>Herpotrichiellaceae</taxon>
        <taxon>Exophiala</taxon>
    </lineage>
</organism>
<dbReference type="Gene3D" id="3.40.50.720">
    <property type="entry name" value="NAD(P)-binding Rossmann-like Domain"/>
    <property type="match status" value="1"/>
</dbReference>
<dbReference type="AlphaFoldDB" id="A0A0D1ZDI2"/>
<comment type="similarity">
    <text evidence="1">Belongs to the short-chain dehydrogenases/reductases (SDR) family.</text>
</comment>
<dbReference type="Proteomes" id="UP000053599">
    <property type="component" value="Unassembled WGS sequence"/>
</dbReference>
<evidence type="ECO:0000313" key="5">
    <source>
        <dbReference type="EMBL" id="KIV84853.1"/>
    </source>
</evidence>
<dbReference type="HOGENOM" id="CLU_010194_2_11_1"/>
<dbReference type="GO" id="GO:0050664">
    <property type="term" value="F:oxidoreductase activity, acting on NAD(P)H, oxygen as acceptor"/>
    <property type="evidence" value="ECO:0007669"/>
    <property type="project" value="TreeGrafter"/>
</dbReference>
<dbReference type="CDD" id="cd05367">
    <property type="entry name" value="SPR-like_SDR_c"/>
    <property type="match status" value="1"/>
</dbReference>
<dbReference type="InterPro" id="IPR036291">
    <property type="entry name" value="NAD(P)-bd_dom_sf"/>
</dbReference>
<dbReference type="EMBL" id="KN846951">
    <property type="protein sequence ID" value="KIV84853.1"/>
    <property type="molecule type" value="Genomic_DNA"/>
</dbReference>
<evidence type="ECO:0000256" key="2">
    <source>
        <dbReference type="ARBA" id="ARBA00022857"/>
    </source>
</evidence>
<sequence>MTISQSHFGSLDDIKQHRLQHPTSRTIIVTGATAGIGLAVAEHLLKSSAQHLLILTGRNEDVLRELHSRHPDRVITEAGDMSDLQFVKSIAQTVQLDGRLDGLVLNHGTMGSCYRIGQMEVEDWEETFRVNVTSCVAMIQSALPLLRASQGRIVFTSSGAATNGYSAWGAYGATKAAINHLAMTLKNEEPEVTTVSIRPGVVDTAMQGDIREKFLKNMDEKDQIKFSTLKKEGKLLPPNKPGEVIAELAINADKDLNGLFLSWDDPKLAQFRSG</sequence>
<dbReference type="Pfam" id="PF00106">
    <property type="entry name" value="adh_short"/>
    <property type="match status" value="1"/>
</dbReference>
<reference evidence="5 6" key="1">
    <citation type="submission" date="2015-01" db="EMBL/GenBank/DDBJ databases">
        <title>The Genome Sequence of Exophiala sideris CBS121828.</title>
        <authorList>
            <consortium name="The Broad Institute Genomics Platform"/>
            <person name="Cuomo C."/>
            <person name="de Hoog S."/>
            <person name="Gorbushina A."/>
            <person name="Stielow B."/>
            <person name="Teixiera M."/>
            <person name="Abouelleil A."/>
            <person name="Chapman S.B."/>
            <person name="Priest M."/>
            <person name="Young S.K."/>
            <person name="Wortman J."/>
            <person name="Nusbaum C."/>
            <person name="Birren B."/>
        </authorList>
    </citation>
    <scope>NUCLEOTIDE SEQUENCE [LARGE SCALE GENOMIC DNA]</scope>
    <source>
        <strain evidence="5 6">CBS 121828</strain>
    </source>
</reference>
<dbReference type="SUPFAM" id="SSF51735">
    <property type="entry name" value="NAD(P)-binding Rossmann-fold domains"/>
    <property type="match status" value="1"/>
</dbReference>
<dbReference type="InterPro" id="IPR002347">
    <property type="entry name" value="SDR_fam"/>
</dbReference>
<evidence type="ECO:0000256" key="3">
    <source>
        <dbReference type="ARBA" id="ARBA00023002"/>
    </source>
</evidence>
<proteinExistence type="inferred from homology"/>
<gene>
    <name evidence="5" type="ORF">PV11_00606</name>
</gene>
<dbReference type="STRING" id="1016849.A0A0D1ZDI2"/>
<keyword evidence="3" id="KW-0560">Oxidoreductase</keyword>
<dbReference type="PRINTS" id="PR00081">
    <property type="entry name" value="GDHRDH"/>
</dbReference>
<name>A0A0D1ZDI2_9EURO</name>
<dbReference type="PANTHER" id="PTHR43008">
    <property type="entry name" value="BENZIL REDUCTASE"/>
    <property type="match status" value="1"/>
</dbReference>
<protein>
    <recommendedName>
        <fullName evidence="4">Ketoreductase domain-containing protein</fullName>
    </recommendedName>
</protein>
<accession>A0A0D1ZDI2</accession>
<dbReference type="InterPro" id="IPR057326">
    <property type="entry name" value="KR_dom"/>
</dbReference>
<dbReference type="PANTHER" id="PTHR43008:SF8">
    <property type="entry name" value="BENZIL REDUCTASE ((S)-BENZOIN FORMING) IRC24"/>
    <property type="match status" value="1"/>
</dbReference>
<feature type="domain" description="Ketoreductase" evidence="4">
    <location>
        <begin position="25"/>
        <end position="205"/>
    </location>
</feature>
<dbReference type="OrthoDB" id="153074at2759"/>
<evidence type="ECO:0000313" key="6">
    <source>
        <dbReference type="Proteomes" id="UP000053599"/>
    </source>
</evidence>
<evidence type="ECO:0000259" key="4">
    <source>
        <dbReference type="SMART" id="SM00822"/>
    </source>
</evidence>
<dbReference type="FunFam" id="3.40.50.720:FF:000281">
    <property type="entry name" value="Uncharacterized oxidoreductase YIR035C"/>
    <property type="match status" value="1"/>
</dbReference>